<evidence type="ECO:0000313" key="2">
    <source>
        <dbReference type="Proteomes" id="UP000829194"/>
    </source>
</evidence>
<name>A0ABY3XJW6_9GAMM</name>
<accession>A0ABY3XJW6</accession>
<dbReference type="RefSeq" id="WP_057943013.1">
    <property type="nucleotide sequence ID" value="NZ_CP011131.1"/>
</dbReference>
<dbReference type="Proteomes" id="UP000829194">
    <property type="component" value="Chromosome"/>
</dbReference>
<dbReference type="EMBL" id="CP093547">
    <property type="protein sequence ID" value="UNP31928.1"/>
    <property type="molecule type" value="Genomic_DNA"/>
</dbReference>
<organism evidence="1 2">
    <name type="scientific">Lysobacter gummosus</name>
    <dbReference type="NCBI Taxonomy" id="262324"/>
    <lineage>
        <taxon>Bacteria</taxon>
        <taxon>Pseudomonadati</taxon>
        <taxon>Pseudomonadota</taxon>
        <taxon>Gammaproteobacteria</taxon>
        <taxon>Lysobacterales</taxon>
        <taxon>Lysobacteraceae</taxon>
        <taxon>Lysobacter</taxon>
    </lineage>
</organism>
<proteinExistence type="predicted"/>
<sequence length="259" mass="29103">MIISVFNLSHGAVTDIHMQKVIRAINVQIERDFEPYWSFGATLRLEGHTARKGKQRFKFDPLNMRGDGVLYVLDKFNKDLGGAHDTDFRGVPAGVVYLDLSQGLQEDWTVSLSHEALEMIADPQINLVVQGPHPEGRDRDVFHWFEMCDAVQAQSYAIDAIEVSDFVLPLYFTPSAEPGSRNNFMGAAIRGKTAHRLPSFGVAHGGYIGYFDPKKADNLTYEHEGDALARKRRILKQGRTGRRAQRMVKTARFATIPKA</sequence>
<reference evidence="1 2" key="1">
    <citation type="submission" date="2022-03" db="EMBL/GenBank/DDBJ databases">
        <title>Complete genome sequence of Lysobacter capsici VKM B-2533 and Lysobacter gummosus 10.1.1, promising sources of lytic agents.</title>
        <authorList>
            <person name="Tarlachkov S.V."/>
            <person name="Kudryakova I.V."/>
            <person name="Afoshin A.S."/>
            <person name="Leontyevskaya E.A."/>
            <person name="Leontyevskaya N.V."/>
        </authorList>
    </citation>
    <scope>NUCLEOTIDE SEQUENCE [LARGE SCALE GENOMIC DNA]</scope>
    <source>
        <strain evidence="1 2">10.1.1</strain>
    </source>
</reference>
<protein>
    <submittedName>
        <fullName evidence="1">Uncharacterized protein</fullName>
    </submittedName>
</protein>
<evidence type="ECO:0000313" key="1">
    <source>
        <dbReference type="EMBL" id="UNP31928.1"/>
    </source>
</evidence>
<gene>
    <name evidence="1" type="ORF">MOV92_12020</name>
</gene>
<keyword evidence="2" id="KW-1185">Reference proteome</keyword>